<evidence type="ECO:0000313" key="1">
    <source>
        <dbReference type="EMBL" id="KAJ1349785.1"/>
    </source>
</evidence>
<dbReference type="AlphaFoldDB" id="A0AAD5M0C3"/>
<name>A0AAD5M0C3_PARTN</name>
<accession>A0AAD5M0C3</accession>
<sequence>MDEIRAKVEAFYPEPVPSDINDYESNDCPRTWNPTVLGALDGYAPLRSFKEEVVVESSQDGLTHEVLKKLQSVLEDYARSPST</sequence>
<reference evidence="1" key="1">
    <citation type="submission" date="2021-06" db="EMBL/GenBank/DDBJ databases">
        <title>Parelaphostrongylus tenuis whole genome reference sequence.</title>
        <authorList>
            <person name="Garwood T.J."/>
            <person name="Larsen P.A."/>
            <person name="Fountain-Jones N.M."/>
            <person name="Garbe J.R."/>
            <person name="Macchietto M.G."/>
            <person name="Kania S.A."/>
            <person name="Gerhold R.W."/>
            <person name="Richards J.E."/>
            <person name="Wolf T.M."/>
        </authorList>
    </citation>
    <scope>NUCLEOTIDE SEQUENCE</scope>
    <source>
        <strain evidence="1">MNPRO001-30</strain>
        <tissue evidence="1">Meninges</tissue>
    </source>
</reference>
<dbReference type="Proteomes" id="UP001196413">
    <property type="component" value="Unassembled WGS sequence"/>
</dbReference>
<protein>
    <submittedName>
        <fullName evidence="1">Uncharacterized protein</fullName>
    </submittedName>
</protein>
<dbReference type="EMBL" id="JAHQIW010000745">
    <property type="protein sequence ID" value="KAJ1349785.1"/>
    <property type="molecule type" value="Genomic_DNA"/>
</dbReference>
<gene>
    <name evidence="1" type="ORF">KIN20_005436</name>
</gene>
<evidence type="ECO:0000313" key="2">
    <source>
        <dbReference type="Proteomes" id="UP001196413"/>
    </source>
</evidence>
<proteinExistence type="predicted"/>
<comment type="caution">
    <text evidence="1">The sequence shown here is derived from an EMBL/GenBank/DDBJ whole genome shotgun (WGS) entry which is preliminary data.</text>
</comment>
<organism evidence="1 2">
    <name type="scientific">Parelaphostrongylus tenuis</name>
    <name type="common">Meningeal worm</name>
    <dbReference type="NCBI Taxonomy" id="148309"/>
    <lineage>
        <taxon>Eukaryota</taxon>
        <taxon>Metazoa</taxon>
        <taxon>Ecdysozoa</taxon>
        <taxon>Nematoda</taxon>
        <taxon>Chromadorea</taxon>
        <taxon>Rhabditida</taxon>
        <taxon>Rhabditina</taxon>
        <taxon>Rhabditomorpha</taxon>
        <taxon>Strongyloidea</taxon>
        <taxon>Metastrongylidae</taxon>
        <taxon>Parelaphostrongylus</taxon>
    </lineage>
</organism>
<keyword evidence="2" id="KW-1185">Reference proteome</keyword>